<organism evidence="2 3">
    <name type="scientific">Lusitaniella coriacea LEGE 07157</name>
    <dbReference type="NCBI Taxonomy" id="945747"/>
    <lineage>
        <taxon>Bacteria</taxon>
        <taxon>Bacillati</taxon>
        <taxon>Cyanobacteriota</taxon>
        <taxon>Cyanophyceae</taxon>
        <taxon>Spirulinales</taxon>
        <taxon>Lusitaniellaceae</taxon>
        <taxon>Lusitaniella</taxon>
    </lineage>
</organism>
<feature type="region of interest" description="Disordered" evidence="1">
    <location>
        <begin position="127"/>
        <end position="148"/>
    </location>
</feature>
<dbReference type="AlphaFoldDB" id="A0A8J7DWK3"/>
<proteinExistence type="predicted"/>
<comment type="caution">
    <text evidence="2">The sequence shown here is derived from an EMBL/GenBank/DDBJ whole genome shotgun (WGS) entry which is preliminary data.</text>
</comment>
<gene>
    <name evidence="2" type="ORF">IQ249_09605</name>
</gene>
<evidence type="ECO:0000313" key="3">
    <source>
        <dbReference type="Proteomes" id="UP000654482"/>
    </source>
</evidence>
<dbReference type="Pfam" id="PF19861">
    <property type="entry name" value="DUF6335"/>
    <property type="match status" value="1"/>
</dbReference>
<reference evidence="2" key="1">
    <citation type="submission" date="2020-10" db="EMBL/GenBank/DDBJ databases">
        <authorList>
            <person name="Castelo-Branco R."/>
            <person name="Eusebio N."/>
            <person name="Adriana R."/>
            <person name="Vieira A."/>
            <person name="Brugerolle De Fraissinette N."/>
            <person name="Rezende De Castro R."/>
            <person name="Schneider M.P."/>
            <person name="Vasconcelos V."/>
            <person name="Leao P.N."/>
        </authorList>
    </citation>
    <scope>NUCLEOTIDE SEQUENCE</scope>
    <source>
        <strain evidence="2">LEGE 07157</strain>
    </source>
</reference>
<accession>A0A8J7DWK3</accession>
<feature type="region of interest" description="Disordered" evidence="1">
    <location>
        <begin position="1"/>
        <end position="25"/>
    </location>
</feature>
<sequence>MANTNFPDANHSSNDRVPSPDSENEEVLLSDIIDSESANLILEDVADREAEVGQLIERFKGSGMGRASVTGGDPDDDLYQAEVVGEEAVGGQTPTPDQSVTEELLHAMGISSVDGEPVGTMKKFMKRDRGRWELDPQSSEDYDEHGKS</sequence>
<dbReference type="EMBL" id="JADEWZ010000012">
    <property type="protein sequence ID" value="MBE9116150.1"/>
    <property type="molecule type" value="Genomic_DNA"/>
</dbReference>
<dbReference type="RefSeq" id="WP_194029247.1">
    <property type="nucleotide sequence ID" value="NZ_JADEWZ010000012.1"/>
</dbReference>
<feature type="compositionally biased region" description="Polar residues" evidence="1">
    <location>
        <begin position="1"/>
        <end position="16"/>
    </location>
</feature>
<dbReference type="Proteomes" id="UP000654482">
    <property type="component" value="Unassembled WGS sequence"/>
</dbReference>
<evidence type="ECO:0000313" key="2">
    <source>
        <dbReference type="EMBL" id="MBE9116150.1"/>
    </source>
</evidence>
<feature type="compositionally biased region" description="Acidic residues" evidence="1">
    <location>
        <begin position="138"/>
        <end position="148"/>
    </location>
</feature>
<evidence type="ECO:0000256" key="1">
    <source>
        <dbReference type="SAM" id="MobiDB-lite"/>
    </source>
</evidence>
<name>A0A8J7DWK3_9CYAN</name>
<dbReference type="InterPro" id="IPR046298">
    <property type="entry name" value="DUF6335"/>
</dbReference>
<keyword evidence="3" id="KW-1185">Reference proteome</keyword>
<protein>
    <submittedName>
        <fullName evidence="2">Uncharacterized protein</fullName>
    </submittedName>
</protein>